<dbReference type="InterPro" id="IPR056740">
    <property type="entry name" value="ILV_EDD_C"/>
</dbReference>
<dbReference type="GO" id="GO:0009082">
    <property type="term" value="P:branched-chain amino acid biosynthetic process"/>
    <property type="evidence" value="ECO:0007669"/>
    <property type="project" value="TreeGrafter"/>
</dbReference>
<dbReference type="Proteomes" id="UP000027586">
    <property type="component" value="Unassembled WGS sequence"/>
</dbReference>
<organism evidence="2 3">
    <name type="scientific">Lichtheimia corymbifera JMRC:FSU:9682</name>
    <dbReference type="NCBI Taxonomy" id="1263082"/>
    <lineage>
        <taxon>Eukaryota</taxon>
        <taxon>Fungi</taxon>
        <taxon>Fungi incertae sedis</taxon>
        <taxon>Mucoromycota</taxon>
        <taxon>Mucoromycotina</taxon>
        <taxon>Mucoromycetes</taxon>
        <taxon>Mucorales</taxon>
        <taxon>Lichtheimiaceae</taxon>
        <taxon>Lichtheimia</taxon>
    </lineage>
</organism>
<reference evidence="2" key="1">
    <citation type="submission" date="2013-08" db="EMBL/GenBank/DDBJ databases">
        <title>Gene expansion shapes genome architecture in the human pathogen Lichtheimia corymbifera: an evolutionary genomics analysis in the ancient terrestrial Mucorales (Mucoromycotina).</title>
        <authorList>
            <person name="Schwartze V.U."/>
            <person name="Winter S."/>
            <person name="Shelest E."/>
            <person name="Marcet-Houben M."/>
            <person name="Horn F."/>
            <person name="Wehner S."/>
            <person name="Hoffmann K."/>
            <person name="Riege K."/>
            <person name="Sammeth M."/>
            <person name="Nowrousian M."/>
            <person name="Valiante V."/>
            <person name="Linde J."/>
            <person name="Jacobsen I.D."/>
            <person name="Marz M."/>
            <person name="Brakhage A.A."/>
            <person name="Gabaldon T."/>
            <person name="Bocker S."/>
            <person name="Voigt K."/>
        </authorList>
    </citation>
    <scope>NUCLEOTIDE SEQUENCE [LARGE SCALE GENOMIC DNA]</scope>
    <source>
        <strain evidence="2">FSU 9682</strain>
    </source>
</reference>
<evidence type="ECO:0000313" key="3">
    <source>
        <dbReference type="Proteomes" id="UP000027586"/>
    </source>
</evidence>
<dbReference type="Pfam" id="PF24877">
    <property type="entry name" value="ILV_EDD_C"/>
    <property type="match status" value="1"/>
</dbReference>
<evidence type="ECO:0000259" key="1">
    <source>
        <dbReference type="Pfam" id="PF24877"/>
    </source>
</evidence>
<dbReference type="GO" id="GO:0004160">
    <property type="term" value="F:dihydroxy-acid dehydratase activity"/>
    <property type="evidence" value="ECO:0007669"/>
    <property type="project" value="TreeGrafter"/>
</dbReference>
<protein>
    <submittedName>
        <fullName evidence="2">Dihydroxy-acid dehydratase</fullName>
    </submittedName>
</protein>
<dbReference type="EMBL" id="CBTN010000015">
    <property type="protein sequence ID" value="CDH53019.1"/>
    <property type="molecule type" value="Genomic_DNA"/>
</dbReference>
<dbReference type="Gene3D" id="3.50.30.80">
    <property type="entry name" value="IlvD/EDD C-terminal domain-like"/>
    <property type="match status" value="1"/>
</dbReference>
<dbReference type="SUPFAM" id="SSF52016">
    <property type="entry name" value="LeuD/IlvD-like"/>
    <property type="match status" value="1"/>
</dbReference>
<name>A0A068RSS0_9FUNG</name>
<dbReference type="VEuPathDB" id="FungiDB:LCOR_04429.1"/>
<dbReference type="OrthoDB" id="3851628at2759"/>
<dbReference type="InterPro" id="IPR042096">
    <property type="entry name" value="Dihydro-acid_dehy_C"/>
</dbReference>
<dbReference type="PROSITE" id="PS00887">
    <property type="entry name" value="ILVD_EDD_2"/>
    <property type="match status" value="1"/>
</dbReference>
<evidence type="ECO:0000313" key="2">
    <source>
        <dbReference type="EMBL" id="CDH53019.1"/>
    </source>
</evidence>
<feature type="domain" description="Dihydroxy-acid/6-phosphogluconate dehydratase C-terminal" evidence="1">
    <location>
        <begin position="1"/>
        <end position="99"/>
    </location>
</feature>
<keyword evidence="3" id="KW-1185">Reference proteome</keyword>
<dbReference type="InterPro" id="IPR020558">
    <property type="entry name" value="DiOHA_6PGluconate_deHydtase_CS"/>
</dbReference>
<dbReference type="InterPro" id="IPR050165">
    <property type="entry name" value="DHAD_IlvD/Edd"/>
</dbReference>
<dbReference type="STRING" id="1263082.A0A068RSS0"/>
<dbReference type="AlphaFoldDB" id="A0A068RSS0"/>
<accession>A0A068RSS0</accession>
<gene>
    <name evidence="2" type="ORF">LCOR_04429.1</name>
</gene>
<dbReference type="PANTHER" id="PTHR21000">
    <property type="entry name" value="DIHYDROXY-ACID DEHYDRATASE DAD"/>
    <property type="match status" value="1"/>
</dbReference>
<dbReference type="PANTHER" id="PTHR21000:SF5">
    <property type="entry name" value="DIHYDROXY-ACID DEHYDRATASE, MITOCHONDRIAL"/>
    <property type="match status" value="1"/>
</dbReference>
<comment type="caution">
    <text evidence="2">The sequence shown here is derived from an EMBL/GenBank/DDBJ whole genome shotgun (WGS) entry which is preliminary data.</text>
</comment>
<proteinExistence type="predicted"/>
<sequence>MGAGLGKDVALITDGRFSGASHGFIIGHICPEAQVGGPIALVQDGDEITIDATTRDIKVNVSDEELAQRKKAWKPKPPKYTKGALARYAMTVKSASEGAVTDEW</sequence>